<feature type="transmembrane region" description="Helical" evidence="1">
    <location>
        <begin position="36"/>
        <end position="55"/>
    </location>
</feature>
<feature type="transmembrane region" description="Helical" evidence="1">
    <location>
        <begin position="98"/>
        <end position="118"/>
    </location>
</feature>
<evidence type="ECO:0000256" key="1">
    <source>
        <dbReference type="SAM" id="Phobius"/>
    </source>
</evidence>
<evidence type="ECO:0000313" key="3">
    <source>
        <dbReference type="Proteomes" id="UP001300261"/>
    </source>
</evidence>
<evidence type="ECO:0000313" key="2">
    <source>
        <dbReference type="EMBL" id="MCX2722084.1"/>
    </source>
</evidence>
<dbReference type="SUPFAM" id="SSF81442">
    <property type="entry name" value="Cytochrome c oxidase subunit I-like"/>
    <property type="match status" value="1"/>
</dbReference>
<keyword evidence="1" id="KW-0812">Transmembrane</keyword>
<evidence type="ECO:0008006" key="4">
    <source>
        <dbReference type="Google" id="ProtNLM"/>
    </source>
</evidence>
<keyword evidence="1" id="KW-1133">Transmembrane helix</keyword>
<dbReference type="EMBL" id="JAPEVI010000003">
    <property type="protein sequence ID" value="MCX2722084.1"/>
    <property type="molecule type" value="Genomic_DNA"/>
</dbReference>
<dbReference type="Gene3D" id="1.20.210.10">
    <property type="entry name" value="Cytochrome c oxidase-like, subunit I domain"/>
    <property type="match status" value="1"/>
</dbReference>
<sequence length="140" mass="15102">MTASRSAFTLAVLIAVFGMGWGIAMAISHDHSTAPAHAHLNLLGWVSLFVMGLFYRQHPNLDRNRLAIVQVAVWALASITLAAGIGLIYAVTPEAEPLAAISSIVLLADMLLFAWLVIRSRDNRPALNETPHEAILHGAE</sequence>
<dbReference type="RefSeq" id="WP_265961787.1">
    <property type="nucleotide sequence ID" value="NZ_JAPEVI010000003.1"/>
</dbReference>
<feature type="transmembrane region" description="Helical" evidence="1">
    <location>
        <begin position="67"/>
        <end position="92"/>
    </location>
</feature>
<dbReference type="InterPro" id="IPR036927">
    <property type="entry name" value="Cyt_c_oxase-like_su1_sf"/>
</dbReference>
<keyword evidence="3" id="KW-1185">Reference proteome</keyword>
<comment type="caution">
    <text evidence="2">The sequence shown here is derived from an EMBL/GenBank/DDBJ whole genome shotgun (WGS) entry which is preliminary data.</text>
</comment>
<dbReference type="Proteomes" id="UP001300261">
    <property type="component" value="Unassembled WGS sequence"/>
</dbReference>
<name>A0ABT3QYU9_9HYPH</name>
<accession>A0ABT3QYU9</accession>
<gene>
    <name evidence="2" type="ORF">ON753_06645</name>
</gene>
<proteinExistence type="predicted"/>
<keyword evidence="1" id="KW-0472">Membrane</keyword>
<organism evidence="2 3">
    <name type="scientific">Roseibium salinum</name>
    <dbReference type="NCBI Taxonomy" id="1604349"/>
    <lineage>
        <taxon>Bacteria</taxon>
        <taxon>Pseudomonadati</taxon>
        <taxon>Pseudomonadota</taxon>
        <taxon>Alphaproteobacteria</taxon>
        <taxon>Hyphomicrobiales</taxon>
        <taxon>Stappiaceae</taxon>
        <taxon>Roseibium</taxon>
    </lineage>
</organism>
<reference evidence="2 3" key="1">
    <citation type="journal article" date="2016" name="Int. J. Syst. Evol. Microbiol.">
        <title>Labrenzia salina sp. nov., isolated from the rhizosphere of the halophyte Arthrocnemum macrostachyum.</title>
        <authorList>
            <person name="Camacho M."/>
            <person name="Redondo-Gomez S."/>
            <person name="Rodriguez-Llorente I."/>
            <person name="Rohde M."/>
            <person name="Sproer C."/>
            <person name="Schumann P."/>
            <person name="Klenk H.P."/>
            <person name="Montero-Calasanz M.D.C."/>
        </authorList>
    </citation>
    <scope>NUCLEOTIDE SEQUENCE [LARGE SCALE GENOMIC DNA]</scope>
    <source>
        <strain evidence="2 3">DSM 29163</strain>
    </source>
</reference>
<protein>
    <recommendedName>
        <fullName evidence="4">Cytochrome C and Quinol oxidase polypeptide I</fullName>
    </recommendedName>
</protein>